<dbReference type="AlphaFoldDB" id="A0AAI9MYJ2"/>
<evidence type="ECO:0000256" key="1">
    <source>
        <dbReference type="SAM" id="MobiDB-lite"/>
    </source>
</evidence>
<evidence type="ECO:0000313" key="2">
    <source>
        <dbReference type="EMBL" id="EMP9434744.1"/>
    </source>
</evidence>
<protein>
    <submittedName>
        <fullName evidence="2">Uncharacterized protein</fullName>
    </submittedName>
</protein>
<dbReference type="EMBL" id="AAZDVE040000045">
    <property type="protein sequence ID" value="EMP9434744.1"/>
    <property type="molecule type" value="Genomic_DNA"/>
</dbReference>
<organism evidence="2">
    <name type="scientific">Providencia stuartii</name>
    <dbReference type="NCBI Taxonomy" id="588"/>
    <lineage>
        <taxon>Bacteria</taxon>
        <taxon>Pseudomonadati</taxon>
        <taxon>Pseudomonadota</taxon>
        <taxon>Gammaproteobacteria</taxon>
        <taxon>Enterobacterales</taxon>
        <taxon>Morganellaceae</taxon>
        <taxon>Providencia</taxon>
    </lineage>
</organism>
<dbReference type="RefSeq" id="WP_251464296.1">
    <property type="nucleotide sequence ID" value="NZ_JAWIYV010000636.1"/>
</dbReference>
<gene>
    <name evidence="2" type="ORF">JRA39_003872</name>
</gene>
<name>A0AAI9MYJ2_PROST</name>
<proteinExistence type="predicted"/>
<reference evidence="2" key="1">
    <citation type="submission" date="2024-02" db="EMBL/GenBank/DDBJ databases">
        <authorList>
            <consortium name="Clinical and Environmental Microbiology Branch: Whole genome sequencing antimicrobial resistance pathogens in the healthcare setting"/>
        </authorList>
    </citation>
    <scope>NUCLEOTIDE SEQUENCE</scope>
    <source>
        <strain evidence="2">2020GO-00142</strain>
    </source>
</reference>
<comment type="caution">
    <text evidence="2">The sequence shown here is derived from an EMBL/GenBank/DDBJ whole genome shotgun (WGS) entry which is preliminary data.</text>
</comment>
<feature type="region of interest" description="Disordered" evidence="1">
    <location>
        <begin position="151"/>
        <end position="174"/>
    </location>
</feature>
<sequence length="181" mass="19484">MSTTFIENSSIAFASNNNGESWQISQKKGMLTGITGAVSGLGATVKLKGDMTFDIISLESSSTYNKLLNEYKFGGGVSGFFTWIGLSVNAEVHKEEIHEVLEQLQNSQKVTGRVTIDMNVTGLYPNVEVTAMAYVNVLQIENSTGNTFRIASAGNPIDDTGATDENGNDLPTKDNNSVIYL</sequence>
<accession>A0AAI9MYJ2</accession>